<dbReference type="PANTHER" id="PTHR43476">
    <property type="entry name" value="3-(3-HYDROXY-PHENYL)PROPIONATE/3-HYDROXYCINNAMIC ACID HYDROXYLASE"/>
    <property type="match status" value="1"/>
</dbReference>
<evidence type="ECO:0000256" key="1">
    <source>
        <dbReference type="ARBA" id="ARBA00023002"/>
    </source>
</evidence>
<sequence length="535" mass="57615">MLSGDATRTDVLIVGYGPVGEVLAILLAQRGHEVTVVERYPTPYPMPRAVAYDGEGARILAAAGVADELDGIRELTRDYTWNNAAGDTLLHLEPPALDRTGWPASTSMYQPGLEQVLADRGARLPNLTVLRAHVAVDLVLDDERVLVTARSAEGGERRISASWVVGCDGANSFVREHVSTTVADFGFSTDWLICDVVLNEPRVFSPNNLQICDPARPRTAVSAGPGHRRWEFMRVPGETLDDLDREETVWRLLGLFDLTPENAALDRFAVYSTQARCANRWRSGRLLLAGDAAHVMPPFIGQGMCSGFRDAANLAWKLGLVLSGHAGEALLDSYTVERRAHVRAAIEASITMGRILCETDPAAAAGRDAYLLGAQRRGRPVQGPHQGLADSLRDGFLHRNDSGVVISPAGELVPQGTVARAAERGPFDTVVGTGFVLLLVDRPEEVLDHEDIEFLHDLGVHIVQVLPAGTPADQAGQDAVVDVDAVYLSYLAETAAAAALVRPDFYLFGSVGAADGVSRLVRDLRRQLAAPAPAR</sequence>
<evidence type="ECO:0000313" key="4">
    <source>
        <dbReference type="Proteomes" id="UP000791080"/>
    </source>
</evidence>
<dbReference type="SUPFAM" id="SSF51905">
    <property type="entry name" value="FAD/NAD(P)-binding domain"/>
    <property type="match status" value="1"/>
</dbReference>
<dbReference type="InterPro" id="IPR002938">
    <property type="entry name" value="FAD-bd"/>
</dbReference>
<keyword evidence="4" id="KW-1185">Reference proteome</keyword>
<dbReference type="RefSeq" id="WP_245588935.1">
    <property type="nucleotide sequence ID" value="NZ_AUBJ02000001.1"/>
</dbReference>
<dbReference type="Proteomes" id="UP000791080">
    <property type="component" value="Unassembled WGS sequence"/>
</dbReference>
<dbReference type="NCBIfam" id="NF004829">
    <property type="entry name" value="PRK06183.1-3"/>
    <property type="match status" value="1"/>
</dbReference>
<dbReference type="Gene3D" id="3.50.50.60">
    <property type="entry name" value="FAD/NAD(P)-binding domain"/>
    <property type="match status" value="1"/>
</dbReference>
<dbReference type="InterPro" id="IPR050631">
    <property type="entry name" value="PheA/TfdB_FAD_monoxygenase"/>
</dbReference>
<dbReference type="Pfam" id="PF01494">
    <property type="entry name" value="FAD_binding_3"/>
    <property type="match status" value="1"/>
</dbReference>
<dbReference type="Gene3D" id="3.30.70.2450">
    <property type="match status" value="1"/>
</dbReference>
<organism evidence="3 4">
    <name type="scientific">Actinoalloteichus caeruleus DSM 43889</name>
    <dbReference type="NCBI Taxonomy" id="1120930"/>
    <lineage>
        <taxon>Bacteria</taxon>
        <taxon>Bacillati</taxon>
        <taxon>Actinomycetota</taxon>
        <taxon>Actinomycetes</taxon>
        <taxon>Pseudonocardiales</taxon>
        <taxon>Pseudonocardiaceae</taxon>
        <taxon>Actinoalloteichus</taxon>
        <taxon>Actinoalloteichus cyanogriseus</taxon>
    </lineage>
</organism>
<feature type="domain" description="FAD-binding" evidence="2">
    <location>
        <begin position="8"/>
        <end position="348"/>
    </location>
</feature>
<keyword evidence="1" id="KW-0560">Oxidoreductase</keyword>
<accession>A0ABT1JDP5</accession>
<protein>
    <submittedName>
        <fullName evidence="3">Flavoprotein hydroxylase</fullName>
    </submittedName>
</protein>
<reference evidence="3 4" key="1">
    <citation type="submission" date="2013-07" db="EMBL/GenBank/DDBJ databases">
        <authorList>
            <consortium name="DOE Joint Genome Institute"/>
            <person name="Reeve W."/>
            <person name="Huntemann M."/>
            <person name="Han J."/>
            <person name="Chen A."/>
            <person name="Kyrpides N."/>
            <person name="Mavromatis K."/>
            <person name="Markowitz V."/>
            <person name="Palaniappan K."/>
            <person name="Ivanova N."/>
            <person name="Schaumberg A."/>
            <person name="Pati A."/>
            <person name="Liolios K."/>
            <person name="Nordberg H.P."/>
            <person name="Cantor M.N."/>
            <person name="Hua S.X."/>
            <person name="Woyke T."/>
        </authorList>
    </citation>
    <scope>NUCLEOTIDE SEQUENCE [LARGE SCALE GENOMIC DNA]</scope>
    <source>
        <strain evidence="3 4">DSM 43889</strain>
    </source>
</reference>
<gene>
    <name evidence="3" type="ORF">G443_000890</name>
</gene>
<evidence type="ECO:0000259" key="2">
    <source>
        <dbReference type="Pfam" id="PF01494"/>
    </source>
</evidence>
<dbReference type="PANTHER" id="PTHR43476:SF3">
    <property type="entry name" value="FAD-BINDING MONOOXYGENASE"/>
    <property type="match status" value="1"/>
</dbReference>
<dbReference type="EMBL" id="AUBJ02000001">
    <property type="protein sequence ID" value="MCP2330620.1"/>
    <property type="molecule type" value="Genomic_DNA"/>
</dbReference>
<dbReference type="InterPro" id="IPR036188">
    <property type="entry name" value="FAD/NAD-bd_sf"/>
</dbReference>
<proteinExistence type="predicted"/>
<comment type="caution">
    <text evidence="3">The sequence shown here is derived from an EMBL/GenBank/DDBJ whole genome shotgun (WGS) entry which is preliminary data.</text>
</comment>
<dbReference type="PRINTS" id="PR00420">
    <property type="entry name" value="RNGMNOXGNASE"/>
</dbReference>
<name>A0ABT1JDP5_ACTCY</name>
<reference evidence="3 4" key="2">
    <citation type="submission" date="2022-06" db="EMBL/GenBank/DDBJ databases">
        <title>Genomic Encyclopedia of Type Strains, Phase I: the one thousand microbial genomes (KMG-I) project.</title>
        <authorList>
            <person name="Kyrpides N."/>
        </authorList>
    </citation>
    <scope>NUCLEOTIDE SEQUENCE [LARGE SCALE GENOMIC DNA]</scope>
    <source>
        <strain evidence="3 4">DSM 43889</strain>
    </source>
</reference>
<evidence type="ECO:0000313" key="3">
    <source>
        <dbReference type="EMBL" id="MCP2330620.1"/>
    </source>
</evidence>